<keyword evidence="4 7" id="KW-1133">Transmembrane helix</keyword>
<dbReference type="PROSITE" id="PS50850">
    <property type="entry name" value="MFS"/>
    <property type="match status" value="1"/>
</dbReference>
<dbReference type="KEGG" id="pti:PHATRDRAFT_32014"/>
<feature type="transmembrane region" description="Helical" evidence="7">
    <location>
        <begin position="27"/>
        <end position="47"/>
    </location>
</feature>
<dbReference type="PANTHER" id="PTHR23505">
    <property type="entry name" value="SPINSTER"/>
    <property type="match status" value="1"/>
</dbReference>
<keyword evidence="5 7" id="KW-0472">Membrane</keyword>
<feature type="transmembrane region" description="Helical" evidence="7">
    <location>
        <begin position="54"/>
        <end position="71"/>
    </location>
</feature>
<comment type="similarity">
    <text evidence="6">Belongs to the major facilitator superfamily. Spinster (TC 2.A.1.49) family.</text>
</comment>
<dbReference type="GO" id="GO:0022857">
    <property type="term" value="F:transmembrane transporter activity"/>
    <property type="evidence" value="ECO:0007669"/>
    <property type="project" value="InterPro"/>
</dbReference>
<dbReference type="PaxDb" id="2850-Phatr32014"/>
<dbReference type="SUPFAM" id="SSF103473">
    <property type="entry name" value="MFS general substrate transporter"/>
    <property type="match status" value="1"/>
</dbReference>
<organism evidence="9 10">
    <name type="scientific">Phaeodactylum tricornutum (strain CCAP 1055/1)</name>
    <dbReference type="NCBI Taxonomy" id="556484"/>
    <lineage>
        <taxon>Eukaryota</taxon>
        <taxon>Sar</taxon>
        <taxon>Stramenopiles</taxon>
        <taxon>Ochrophyta</taxon>
        <taxon>Bacillariophyta</taxon>
        <taxon>Bacillariophyceae</taxon>
        <taxon>Bacillariophycidae</taxon>
        <taxon>Naviculales</taxon>
        <taxon>Phaeodactylaceae</taxon>
        <taxon>Phaeodactylum</taxon>
    </lineage>
</organism>
<feature type="transmembrane region" description="Helical" evidence="7">
    <location>
        <begin position="140"/>
        <end position="162"/>
    </location>
</feature>
<dbReference type="Gene3D" id="1.20.1250.20">
    <property type="entry name" value="MFS general substrate transporter like domains"/>
    <property type="match status" value="1"/>
</dbReference>
<reference evidence="9 10" key="1">
    <citation type="journal article" date="2008" name="Nature">
        <title>The Phaeodactylum genome reveals the evolutionary history of diatom genomes.</title>
        <authorList>
            <person name="Bowler C."/>
            <person name="Allen A.E."/>
            <person name="Badger J.H."/>
            <person name="Grimwood J."/>
            <person name="Jabbari K."/>
            <person name="Kuo A."/>
            <person name="Maheswari U."/>
            <person name="Martens C."/>
            <person name="Maumus F."/>
            <person name="Otillar R.P."/>
            <person name="Rayko E."/>
            <person name="Salamov A."/>
            <person name="Vandepoele K."/>
            <person name="Beszteri B."/>
            <person name="Gruber A."/>
            <person name="Heijde M."/>
            <person name="Katinka M."/>
            <person name="Mock T."/>
            <person name="Valentin K."/>
            <person name="Verret F."/>
            <person name="Berges J.A."/>
            <person name="Brownlee C."/>
            <person name="Cadoret J.P."/>
            <person name="Chiovitti A."/>
            <person name="Choi C.J."/>
            <person name="Coesel S."/>
            <person name="De Martino A."/>
            <person name="Detter J.C."/>
            <person name="Durkin C."/>
            <person name="Falciatore A."/>
            <person name="Fournet J."/>
            <person name="Haruta M."/>
            <person name="Huysman M.J."/>
            <person name="Jenkins B.D."/>
            <person name="Jiroutova K."/>
            <person name="Jorgensen R.E."/>
            <person name="Joubert Y."/>
            <person name="Kaplan A."/>
            <person name="Kroger N."/>
            <person name="Kroth P.G."/>
            <person name="La Roche J."/>
            <person name="Lindquist E."/>
            <person name="Lommer M."/>
            <person name="Martin-Jezequel V."/>
            <person name="Lopez P.J."/>
            <person name="Lucas S."/>
            <person name="Mangogna M."/>
            <person name="McGinnis K."/>
            <person name="Medlin L.K."/>
            <person name="Montsant A."/>
            <person name="Oudot-Le Secq M.P."/>
            <person name="Napoli C."/>
            <person name="Obornik M."/>
            <person name="Parker M.S."/>
            <person name="Petit J.L."/>
            <person name="Porcel B.M."/>
            <person name="Poulsen N."/>
            <person name="Robison M."/>
            <person name="Rychlewski L."/>
            <person name="Rynearson T.A."/>
            <person name="Schmutz J."/>
            <person name="Shapiro H."/>
            <person name="Siaut M."/>
            <person name="Stanley M."/>
            <person name="Sussman M.R."/>
            <person name="Taylor A.R."/>
            <person name="Vardi A."/>
            <person name="von Dassow P."/>
            <person name="Vyverman W."/>
            <person name="Willis A."/>
            <person name="Wyrwicz L.S."/>
            <person name="Rokhsar D.S."/>
            <person name="Weissenbach J."/>
            <person name="Armbrust E.V."/>
            <person name="Green B.R."/>
            <person name="Van de Peer Y."/>
            <person name="Grigoriev I.V."/>
        </authorList>
    </citation>
    <scope>NUCLEOTIDE SEQUENCE [LARGE SCALE GENOMIC DNA]</scope>
    <source>
        <strain evidence="9 10">CCAP 1055/1</strain>
    </source>
</reference>
<feature type="transmembrane region" description="Helical" evidence="7">
    <location>
        <begin position="412"/>
        <end position="435"/>
    </location>
</feature>
<gene>
    <name evidence="9" type="ORF">PHATRDRAFT_32014</name>
</gene>
<dbReference type="GeneID" id="7196475"/>
<feature type="transmembrane region" description="Helical" evidence="7">
    <location>
        <begin position="236"/>
        <end position="259"/>
    </location>
</feature>
<feature type="transmembrane region" description="Helical" evidence="7">
    <location>
        <begin position="314"/>
        <end position="334"/>
    </location>
</feature>
<dbReference type="eggNOG" id="KOG0255">
    <property type="taxonomic scope" value="Eukaryota"/>
</dbReference>
<evidence type="ECO:0000256" key="4">
    <source>
        <dbReference type="ARBA" id="ARBA00022989"/>
    </source>
</evidence>
<feature type="transmembrane region" description="Helical" evidence="7">
    <location>
        <begin position="112"/>
        <end position="134"/>
    </location>
</feature>
<evidence type="ECO:0000256" key="3">
    <source>
        <dbReference type="ARBA" id="ARBA00022692"/>
    </source>
</evidence>
<keyword evidence="2" id="KW-0813">Transport</keyword>
<dbReference type="HOGENOM" id="CLU_001265_5_12_1"/>
<reference evidence="10" key="2">
    <citation type="submission" date="2008-08" db="EMBL/GenBank/DDBJ databases">
        <authorList>
            <consortium name="Diatom Consortium"/>
            <person name="Grigoriev I."/>
            <person name="Grimwood J."/>
            <person name="Kuo A."/>
            <person name="Otillar R.P."/>
            <person name="Salamov A."/>
            <person name="Detter J.C."/>
            <person name="Lindquist E."/>
            <person name="Shapiro H."/>
            <person name="Lucas S."/>
            <person name="Glavina del Rio T."/>
            <person name="Pitluck S."/>
            <person name="Rokhsar D."/>
            <person name="Bowler C."/>
        </authorList>
    </citation>
    <scope>GENOME REANNOTATION</scope>
    <source>
        <strain evidence="10">CCAP 1055/1</strain>
    </source>
</reference>
<feature type="domain" description="Major facilitator superfamily (MFS) profile" evidence="8">
    <location>
        <begin position="1"/>
        <end position="441"/>
    </location>
</feature>
<sequence>MSPNLSAIADDFGFDALQRDKKLGGDIALAFFVLGAPASFVVGSLADSFNRPKLFAWTVGIGEGACLATYWTTTYPQLYVCRAVTGFSLGGALPLIYSVLGDLFAADERHSVSAVVGIGTGLGISLGQAIAGFLGPAFGWRLPFLVVSIPALLCAAGVLLAVDDPERGSMEEAVRGQQLGILQANDNTASSVEMTPFELTDTEQTMLSEVNPGTDDSATNPSTKGLQAHWMTFKTLLSTPTFVLMLMQGAPGCLPWGVINSYLNDFLSENRGMSVENRFQFATLTILIFGVGNFLGLILGGGGGMYLYRRDKRYPALLAGSMAVAACFPLWVLLNDVDSSSSFLKIGSVSIFAGITSGSTGPIVKATLQNVTLPQSRGQAFALFNTFDDFGRGLGPVFVAMLIERMGGRTPAFNVGVLGWMVCGVLNLCVFWTVAVDEGQMQFRFTSSLRRRRSEQSSVDDSDRVIV</sequence>
<proteinExistence type="inferred from homology"/>
<dbReference type="PANTHER" id="PTHR23505:SF79">
    <property type="entry name" value="PROTEIN SPINSTER"/>
    <property type="match status" value="1"/>
</dbReference>
<dbReference type="FunCoup" id="B7FPZ2">
    <property type="interactions" value="6"/>
</dbReference>
<evidence type="ECO:0000256" key="6">
    <source>
        <dbReference type="ARBA" id="ARBA00024338"/>
    </source>
</evidence>
<evidence type="ECO:0000313" key="9">
    <source>
        <dbReference type="EMBL" id="EEC51762.1"/>
    </source>
</evidence>
<dbReference type="InParanoid" id="B7FPZ2"/>
<evidence type="ECO:0000256" key="7">
    <source>
        <dbReference type="SAM" id="Phobius"/>
    </source>
</evidence>
<comment type="subcellular location">
    <subcellularLocation>
        <location evidence="1">Membrane</location>
        <topology evidence="1">Multi-pass membrane protein</topology>
    </subcellularLocation>
</comment>
<evidence type="ECO:0000256" key="2">
    <source>
        <dbReference type="ARBA" id="ARBA00022448"/>
    </source>
</evidence>
<dbReference type="InterPro" id="IPR011701">
    <property type="entry name" value="MFS"/>
</dbReference>
<evidence type="ECO:0000256" key="1">
    <source>
        <dbReference type="ARBA" id="ARBA00004141"/>
    </source>
</evidence>
<dbReference type="AlphaFoldDB" id="B7FPZ2"/>
<keyword evidence="10" id="KW-1185">Reference proteome</keyword>
<dbReference type="InterPro" id="IPR044770">
    <property type="entry name" value="MFS_spinster-like"/>
</dbReference>
<keyword evidence="3 7" id="KW-0812">Transmembrane</keyword>
<dbReference type="EMBL" id="CM000605">
    <property type="protein sequence ID" value="EEC51762.1"/>
    <property type="molecule type" value="Genomic_DNA"/>
</dbReference>
<dbReference type="OrthoDB" id="440755at2759"/>
<dbReference type="InterPro" id="IPR020846">
    <property type="entry name" value="MFS_dom"/>
</dbReference>
<dbReference type="RefSeq" id="XP_002177299.1">
    <property type="nucleotide sequence ID" value="XM_002177263.1"/>
</dbReference>
<dbReference type="InterPro" id="IPR036259">
    <property type="entry name" value="MFS_trans_sf"/>
</dbReference>
<dbReference type="GO" id="GO:0016020">
    <property type="term" value="C:membrane"/>
    <property type="evidence" value="ECO:0007669"/>
    <property type="project" value="UniProtKB-SubCell"/>
</dbReference>
<accession>B7FPZ2</accession>
<protein>
    <recommendedName>
        <fullName evidence="8">Major facilitator superfamily (MFS) profile domain-containing protein</fullName>
    </recommendedName>
</protein>
<feature type="transmembrane region" description="Helical" evidence="7">
    <location>
        <begin position="279"/>
        <end position="302"/>
    </location>
</feature>
<dbReference type="Pfam" id="PF07690">
    <property type="entry name" value="MFS_1"/>
    <property type="match status" value="1"/>
</dbReference>
<evidence type="ECO:0000259" key="8">
    <source>
        <dbReference type="PROSITE" id="PS50850"/>
    </source>
</evidence>
<dbReference type="STRING" id="556484.B7FPZ2"/>
<evidence type="ECO:0000313" key="10">
    <source>
        <dbReference type="Proteomes" id="UP000000759"/>
    </source>
</evidence>
<dbReference type="Proteomes" id="UP000000759">
    <property type="component" value="Chromosome 1"/>
</dbReference>
<name>B7FPZ2_PHATC</name>
<feature type="transmembrane region" description="Helical" evidence="7">
    <location>
        <begin position="77"/>
        <end position="100"/>
    </location>
</feature>
<evidence type="ECO:0000256" key="5">
    <source>
        <dbReference type="ARBA" id="ARBA00023136"/>
    </source>
</evidence>